<dbReference type="AlphaFoldDB" id="A0A2T2NBG6"/>
<keyword evidence="9" id="KW-1185">Reference proteome</keyword>
<feature type="transmembrane region" description="Helical" evidence="7">
    <location>
        <begin position="506"/>
        <end position="523"/>
    </location>
</feature>
<feature type="transmembrane region" description="Helical" evidence="7">
    <location>
        <begin position="225"/>
        <end position="250"/>
    </location>
</feature>
<evidence type="ECO:0000313" key="9">
    <source>
        <dbReference type="Proteomes" id="UP000240883"/>
    </source>
</evidence>
<feature type="transmembrane region" description="Helical" evidence="7">
    <location>
        <begin position="418"/>
        <end position="437"/>
    </location>
</feature>
<evidence type="ECO:0000256" key="6">
    <source>
        <dbReference type="SAM" id="MobiDB-lite"/>
    </source>
</evidence>
<feature type="transmembrane region" description="Helical" evidence="7">
    <location>
        <begin position="564"/>
        <end position="587"/>
    </location>
</feature>
<feature type="transmembrane region" description="Helical" evidence="7">
    <location>
        <begin position="191"/>
        <end position="213"/>
    </location>
</feature>
<evidence type="ECO:0000256" key="1">
    <source>
        <dbReference type="ARBA" id="ARBA00004141"/>
    </source>
</evidence>
<feature type="transmembrane region" description="Helical" evidence="7">
    <location>
        <begin position="529"/>
        <end position="552"/>
    </location>
</feature>
<dbReference type="PANTHER" id="PTHR13285:SF18">
    <property type="entry name" value="PROTEIN-CYSTEINE N-PALMITOYLTRANSFERASE RASP"/>
    <property type="match status" value="1"/>
</dbReference>
<organism evidence="8 9">
    <name type="scientific">Corynespora cassiicola Philippines</name>
    <dbReference type="NCBI Taxonomy" id="1448308"/>
    <lineage>
        <taxon>Eukaryota</taxon>
        <taxon>Fungi</taxon>
        <taxon>Dikarya</taxon>
        <taxon>Ascomycota</taxon>
        <taxon>Pezizomycotina</taxon>
        <taxon>Dothideomycetes</taxon>
        <taxon>Pleosporomycetidae</taxon>
        <taxon>Pleosporales</taxon>
        <taxon>Corynesporascaceae</taxon>
        <taxon>Corynespora</taxon>
    </lineage>
</organism>
<evidence type="ECO:0000256" key="4">
    <source>
        <dbReference type="ARBA" id="ARBA00022989"/>
    </source>
</evidence>
<name>A0A2T2NBG6_CORCC</name>
<evidence type="ECO:0000256" key="3">
    <source>
        <dbReference type="ARBA" id="ARBA00022692"/>
    </source>
</evidence>
<evidence type="ECO:0000256" key="5">
    <source>
        <dbReference type="ARBA" id="ARBA00023136"/>
    </source>
</evidence>
<comment type="subcellular location">
    <subcellularLocation>
        <location evidence="1">Membrane</location>
        <topology evidence="1">Multi-pass membrane protein</topology>
    </subcellularLocation>
</comment>
<dbReference type="EMBL" id="KZ678141">
    <property type="protein sequence ID" value="PSN62801.1"/>
    <property type="molecule type" value="Genomic_DNA"/>
</dbReference>
<dbReference type="STRING" id="1448308.A0A2T2NBG6"/>
<evidence type="ECO:0000256" key="7">
    <source>
        <dbReference type="SAM" id="Phobius"/>
    </source>
</evidence>
<feature type="transmembrane region" description="Helical" evidence="7">
    <location>
        <begin position="607"/>
        <end position="626"/>
    </location>
</feature>
<dbReference type="InterPro" id="IPR051085">
    <property type="entry name" value="MB_O-acyltransferase"/>
</dbReference>
<reference evidence="8 9" key="1">
    <citation type="journal article" date="2018" name="Front. Microbiol.">
        <title>Genome-Wide Analysis of Corynespora cassiicola Leaf Fall Disease Putative Effectors.</title>
        <authorList>
            <person name="Lopez D."/>
            <person name="Ribeiro S."/>
            <person name="Label P."/>
            <person name="Fumanal B."/>
            <person name="Venisse J.S."/>
            <person name="Kohler A."/>
            <person name="de Oliveira R.R."/>
            <person name="Labutti K."/>
            <person name="Lipzen A."/>
            <person name="Lail K."/>
            <person name="Bauer D."/>
            <person name="Ohm R.A."/>
            <person name="Barry K.W."/>
            <person name="Spatafora J."/>
            <person name="Grigoriev I.V."/>
            <person name="Martin F.M."/>
            <person name="Pujade-Renaud V."/>
        </authorList>
    </citation>
    <scope>NUCLEOTIDE SEQUENCE [LARGE SCALE GENOMIC DNA]</scope>
    <source>
        <strain evidence="8 9">Philippines</strain>
    </source>
</reference>
<accession>A0A2T2NBG6</accession>
<dbReference type="InterPro" id="IPR004299">
    <property type="entry name" value="MBOAT_fam"/>
</dbReference>
<dbReference type="Proteomes" id="UP000240883">
    <property type="component" value="Unassembled WGS sequence"/>
</dbReference>
<dbReference type="GO" id="GO:0008374">
    <property type="term" value="F:O-acyltransferase activity"/>
    <property type="evidence" value="ECO:0007669"/>
    <property type="project" value="TreeGrafter"/>
</dbReference>
<evidence type="ECO:0000256" key="2">
    <source>
        <dbReference type="ARBA" id="ARBA00010323"/>
    </source>
</evidence>
<dbReference type="GO" id="GO:0016020">
    <property type="term" value="C:membrane"/>
    <property type="evidence" value="ECO:0007669"/>
    <property type="project" value="UniProtKB-SubCell"/>
</dbReference>
<keyword evidence="4 7" id="KW-1133">Transmembrane helix</keyword>
<comment type="similarity">
    <text evidence="2">Belongs to the membrane-bound acyltransferase family.</text>
</comment>
<dbReference type="PANTHER" id="PTHR13285">
    <property type="entry name" value="ACYLTRANSFERASE"/>
    <property type="match status" value="1"/>
</dbReference>
<keyword evidence="3 7" id="KW-0812">Transmembrane</keyword>
<dbReference type="GO" id="GO:0006506">
    <property type="term" value="P:GPI anchor biosynthetic process"/>
    <property type="evidence" value="ECO:0007669"/>
    <property type="project" value="TreeGrafter"/>
</dbReference>
<feature type="transmembrane region" description="Helical" evidence="7">
    <location>
        <begin position="346"/>
        <end position="364"/>
    </location>
</feature>
<sequence>MMWLQFLRQLYSIETLDTRFVVPATAPPKEALEEAQRDPAGPLPVRNGQTKSRSTVDDVQPPRWNTPEYYVYFVVVGLCVPFMCKTVVDVSKESHPNYPKFSHLLSDGWIPGRKVDNTDQQYSGFRQNIPYLFLLALVHPLLRKAYDSFWRADMYTQVRPSAGSGGLTMGLTASAAADARLNQRISFDVPFSVIFIAALHGVSALKIFAIIYINYSIAKKLPRQYVPAVTWIFNVAILFANELCQGYSFAAILDFFLPSTHVSEKDQATASFGHSLDSYGGLMPRWEVLFKFTILRQISFNLDYYWSLNSRVGSPIEKKQLDPSNLSERDRVSISAKPGDFCFRNYFAYTMYSPLYLAGPIVTFNDYMSQLRHRPHSISMKRTLLYAIRFIVVVLTMEIMIHYMYMVSIFHVRPDWSLYTPGQLSMLGFFNLKHIWLKLLIPWRFFRLWALLDGIDPPENMVRCMSDNYSVTNFWRGWHRSFNKWSLRYLYIPLGGSTMPGILGKVRAVVSYLTVFTFIAIWHDIQLRLLMWGWLVTLFILPEIVAGMLFPARKWKDRPNTYRWLCALGAVAEILLLMIANLVGFALGLDGLDGLIKGIMASYSGWLFFWGACFALFNGVQLMFELREHEKRRGIKMRC</sequence>
<keyword evidence="5 7" id="KW-0472">Membrane</keyword>
<evidence type="ECO:0000313" key="8">
    <source>
        <dbReference type="EMBL" id="PSN62801.1"/>
    </source>
</evidence>
<dbReference type="OrthoDB" id="420606at2759"/>
<feature type="transmembrane region" description="Helical" evidence="7">
    <location>
        <begin position="384"/>
        <end position="406"/>
    </location>
</feature>
<dbReference type="GO" id="GO:0005783">
    <property type="term" value="C:endoplasmic reticulum"/>
    <property type="evidence" value="ECO:0007669"/>
    <property type="project" value="TreeGrafter"/>
</dbReference>
<protein>
    <submittedName>
        <fullName evidence="8">MBOAT-domain-containing protein</fullName>
    </submittedName>
</protein>
<proteinExistence type="inferred from homology"/>
<dbReference type="Pfam" id="PF03062">
    <property type="entry name" value="MBOAT"/>
    <property type="match status" value="1"/>
</dbReference>
<feature type="region of interest" description="Disordered" evidence="6">
    <location>
        <begin position="31"/>
        <end position="59"/>
    </location>
</feature>
<gene>
    <name evidence="8" type="ORF">BS50DRAFT_560572</name>
</gene>